<accession>A0ABS4TJ94</accession>
<dbReference type="Proteomes" id="UP001519332">
    <property type="component" value="Unassembled WGS sequence"/>
</dbReference>
<dbReference type="InterPro" id="IPR051448">
    <property type="entry name" value="CdaR-like_regulators"/>
</dbReference>
<dbReference type="InterPro" id="IPR042070">
    <property type="entry name" value="PucR_C-HTH_sf"/>
</dbReference>
<keyword evidence="3" id="KW-1185">Reference proteome</keyword>
<dbReference type="PANTHER" id="PTHR33744">
    <property type="entry name" value="CARBOHYDRATE DIACID REGULATOR"/>
    <property type="match status" value="1"/>
</dbReference>
<organism evidence="2 3">
    <name type="scientific">Kibdelosporangium banguiense</name>
    <dbReference type="NCBI Taxonomy" id="1365924"/>
    <lineage>
        <taxon>Bacteria</taxon>
        <taxon>Bacillati</taxon>
        <taxon>Actinomycetota</taxon>
        <taxon>Actinomycetes</taxon>
        <taxon>Pseudonocardiales</taxon>
        <taxon>Pseudonocardiaceae</taxon>
        <taxon>Kibdelosporangium</taxon>
    </lineage>
</organism>
<dbReference type="PANTHER" id="PTHR33744:SF7">
    <property type="entry name" value="PUCR FAMILY TRANSCRIPTIONAL REGULATOR"/>
    <property type="match status" value="1"/>
</dbReference>
<sequence length="318" mass="33993">MEGLLLRLSGLDADAENAVRVIGFFDRLVAGRASLDMLVHRAGELAECPVGVQSPARGLLVGGPVPASAARRTLEDGTVVWLARQGKPLPLDEMVLERFSIAVALLLDHNRLPLPALGDPALVELVLSDSAGEAERSRALHLLGLRPDTLLRVLAVKGTPNGMSAALGSLHAVLVQTEKIPPQEGKVGVSPLLPAIEAPAAWRAARTAVRFAESSMVWAERLGSEMALASLPADEIAKLPDVLALDKLAPEPEMLTLLEALCHTGSARQAAAVIHRHHSTIQARLEHARATLGFPIDTPEGRFRLYLTLVLRRLRDNG</sequence>
<feature type="domain" description="PucR C-terminal helix-turn-helix" evidence="1">
    <location>
        <begin position="256"/>
        <end position="309"/>
    </location>
</feature>
<reference evidence="2 3" key="1">
    <citation type="submission" date="2021-03" db="EMBL/GenBank/DDBJ databases">
        <title>Sequencing the genomes of 1000 actinobacteria strains.</title>
        <authorList>
            <person name="Klenk H.-P."/>
        </authorList>
    </citation>
    <scope>NUCLEOTIDE SEQUENCE [LARGE SCALE GENOMIC DNA]</scope>
    <source>
        <strain evidence="2 3">DSM 46670</strain>
    </source>
</reference>
<dbReference type="Pfam" id="PF13556">
    <property type="entry name" value="HTH_30"/>
    <property type="match status" value="1"/>
</dbReference>
<comment type="caution">
    <text evidence="2">The sequence shown here is derived from an EMBL/GenBank/DDBJ whole genome shotgun (WGS) entry which is preliminary data.</text>
</comment>
<dbReference type="Gene3D" id="1.10.10.2840">
    <property type="entry name" value="PucR C-terminal helix-turn-helix domain"/>
    <property type="match status" value="1"/>
</dbReference>
<evidence type="ECO:0000313" key="2">
    <source>
        <dbReference type="EMBL" id="MBP2324498.1"/>
    </source>
</evidence>
<dbReference type="EMBL" id="JAGINW010000001">
    <property type="protein sequence ID" value="MBP2324498.1"/>
    <property type="molecule type" value="Genomic_DNA"/>
</dbReference>
<dbReference type="InterPro" id="IPR025736">
    <property type="entry name" value="PucR_C-HTH_dom"/>
</dbReference>
<proteinExistence type="predicted"/>
<gene>
    <name evidence="2" type="ORF">JOF56_004883</name>
</gene>
<dbReference type="RefSeq" id="WP_209641826.1">
    <property type="nucleotide sequence ID" value="NZ_JAGINW010000001.1"/>
</dbReference>
<name>A0ABS4TJ94_9PSEU</name>
<protein>
    <recommendedName>
        <fullName evidence="1">PucR C-terminal helix-turn-helix domain-containing protein</fullName>
    </recommendedName>
</protein>
<evidence type="ECO:0000259" key="1">
    <source>
        <dbReference type="Pfam" id="PF13556"/>
    </source>
</evidence>
<evidence type="ECO:0000313" key="3">
    <source>
        <dbReference type="Proteomes" id="UP001519332"/>
    </source>
</evidence>